<evidence type="ECO:0000259" key="1">
    <source>
        <dbReference type="Pfam" id="PF07969"/>
    </source>
</evidence>
<dbReference type="Proteomes" id="UP000533598">
    <property type="component" value="Unassembled WGS sequence"/>
</dbReference>
<dbReference type="InterPro" id="IPR033932">
    <property type="entry name" value="YtcJ-like"/>
</dbReference>
<keyword evidence="3" id="KW-1185">Reference proteome</keyword>
<reference evidence="2 3" key="1">
    <citation type="submission" date="2020-08" db="EMBL/GenBank/DDBJ databases">
        <title>Sequencing the genomes of 1000 actinobacteria strains.</title>
        <authorList>
            <person name="Klenk H.-P."/>
        </authorList>
    </citation>
    <scope>NUCLEOTIDE SEQUENCE [LARGE SCALE GENOMIC DNA]</scope>
    <source>
        <strain evidence="2 3">DSM 44230</strain>
    </source>
</reference>
<dbReference type="EMBL" id="JACHMH010000001">
    <property type="protein sequence ID" value="MBB4681343.1"/>
    <property type="molecule type" value="Genomic_DNA"/>
</dbReference>
<proteinExistence type="predicted"/>
<evidence type="ECO:0000313" key="3">
    <source>
        <dbReference type="Proteomes" id="UP000533598"/>
    </source>
</evidence>
<name>A0A7W7CHI5_9PSEU</name>
<dbReference type="AlphaFoldDB" id="A0A7W7CHI5"/>
<dbReference type="InterPro" id="IPR011059">
    <property type="entry name" value="Metal-dep_hydrolase_composite"/>
</dbReference>
<dbReference type="InterPro" id="IPR013108">
    <property type="entry name" value="Amidohydro_3"/>
</dbReference>
<protein>
    <submittedName>
        <fullName evidence="2">Putative amidohydrolase YtcJ</fullName>
    </submittedName>
</protein>
<dbReference type="RefSeq" id="WP_185007845.1">
    <property type="nucleotide sequence ID" value="NZ_BAAAUI010000008.1"/>
</dbReference>
<keyword evidence="2" id="KW-0378">Hydrolase</keyword>
<organism evidence="2 3">
    <name type="scientific">Crossiella cryophila</name>
    <dbReference type="NCBI Taxonomy" id="43355"/>
    <lineage>
        <taxon>Bacteria</taxon>
        <taxon>Bacillati</taxon>
        <taxon>Actinomycetota</taxon>
        <taxon>Actinomycetes</taxon>
        <taxon>Pseudonocardiales</taxon>
        <taxon>Pseudonocardiaceae</taxon>
        <taxon>Crossiella</taxon>
    </lineage>
</organism>
<dbReference type="Gene3D" id="3.20.20.140">
    <property type="entry name" value="Metal-dependent hydrolases"/>
    <property type="match status" value="1"/>
</dbReference>
<dbReference type="PANTHER" id="PTHR22642:SF2">
    <property type="entry name" value="PROTEIN LONG AFTER FAR-RED 3"/>
    <property type="match status" value="1"/>
</dbReference>
<dbReference type="Gene3D" id="2.30.40.10">
    <property type="entry name" value="Urease, subunit C, domain 1"/>
    <property type="match status" value="1"/>
</dbReference>
<accession>A0A7W7CHI5</accession>
<sequence>MRVDTVFHNARVRTGGAAGVTDALAVLDGRIVALGQDCADLSARQRIDLGGSTVTPGFHDAHNHLSWYGMSLDEVPLNDCRSTQEVYAAIAGRAAEQPAGTWVIGSGYDQTKLAGGHPTRTGLDRAAPDHHVWLKHTSGHMCVVNSLVLGKLDLSTVPEGGDLGRDQHGDPSGLLREQAQLLLRPLVYPTPLDVVERAIDRATRQYLAEGITSVQEAGVGGGWIGRTPLEIAAYQRARAAGKLHVRTTLMVISDALHELDRHPSDQVSLGLDLGLHSGFGDDHLRIGPVKIFADGSLVGRTAAMHEPFAGEPDNRGYFQLPEADLRELIDRLHAAGWQIATHAIGDRAIAEVLDAYAAALRRNPRPDHRHRIEHCAIAGPAEIARIAELGVIPVPQGRFLSELGDGMASALGDHRIDWCYRQRSFLDAGIPLPGSSDRPVVNGNPLLGMADMVHRHTSSGVPFGPESERLTPEQALRAYTWGSAYAAFREHRVGTLTPGKLADFAVLSADPVTEGFAAAEVRATALDGTLTHNPEGF</sequence>
<dbReference type="Pfam" id="PF07969">
    <property type="entry name" value="Amidohydro_3"/>
    <property type="match status" value="1"/>
</dbReference>
<dbReference type="CDD" id="cd01300">
    <property type="entry name" value="YtcJ_like"/>
    <property type="match status" value="1"/>
</dbReference>
<dbReference type="PANTHER" id="PTHR22642">
    <property type="entry name" value="IMIDAZOLONEPROPIONASE"/>
    <property type="match status" value="1"/>
</dbReference>
<dbReference type="SUPFAM" id="SSF51556">
    <property type="entry name" value="Metallo-dependent hydrolases"/>
    <property type="match status" value="1"/>
</dbReference>
<gene>
    <name evidence="2" type="ORF">HNR67_007461</name>
</gene>
<feature type="domain" description="Amidohydrolase 3" evidence="1">
    <location>
        <begin position="47"/>
        <end position="529"/>
    </location>
</feature>
<comment type="caution">
    <text evidence="2">The sequence shown here is derived from an EMBL/GenBank/DDBJ whole genome shotgun (WGS) entry which is preliminary data.</text>
</comment>
<dbReference type="InterPro" id="IPR032466">
    <property type="entry name" value="Metal_Hydrolase"/>
</dbReference>
<dbReference type="GO" id="GO:0016810">
    <property type="term" value="F:hydrolase activity, acting on carbon-nitrogen (but not peptide) bonds"/>
    <property type="evidence" value="ECO:0007669"/>
    <property type="project" value="InterPro"/>
</dbReference>
<dbReference type="Gene3D" id="3.10.310.70">
    <property type="match status" value="1"/>
</dbReference>
<dbReference type="SUPFAM" id="SSF51338">
    <property type="entry name" value="Composite domain of metallo-dependent hydrolases"/>
    <property type="match status" value="1"/>
</dbReference>
<evidence type="ECO:0000313" key="2">
    <source>
        <dbReference type="EMBL" id="MBB4681343.1"/>
    </source>
</evidence>